<reference evidence="6 7" key="1">
    <citation type="journal article" date="2021" name="Nat. Commun.">
        <title>Genetic determinants of endophytism in the Arabidopsis root mycobiome.</title>
        <authorList>
            <person name="Mesny F."/>
            <person name="Miyauchi S."/>
            <person name="Thiergart T."/>
            <person name="Pickel B."/>
            <person name="Atanasova L."/>
            <person name="Karlsson M."/>
            <person name="Huettel B."/>
            <person name="Barry K.W."/>
            <person name="Haridas S."/>
            <person name="Chen C."/>
            <person name="Bauer D."/>
            <person name="Andreopoulos W."/>
            <person name="Pangilinan J."/>
            <person name="LaButti K."/>
            <person name="Riley R."/>
            <person name="Lipzen A."/>
            <person name="Clum A."/>
            <person name="Drula E."/>
            <person name="Henrissat B."/>
            <person name="Kohler A."/>
            <person name="Grigoriev I.V."/>
            <person name="Martin F.M."/>
            <person name="Hacquard S."/>
        </authorList>
    </citation>
    <scope>NUCLEOTIDE SEQUENCE [LARGE SCALE GENOMIC DNA]</scope>
    <source>
        <strain evidence="6 7">MPI-SDFR-AT-0080</strain>
    </source>
</reference>
<protein>
    <submittedName>
        <fullName evidence="6">Nucleoside diphosphatase</fullName>
    </submittedName>
</protein>
<keyword evidence="5" id="KW-0472">Membrane</keyword>
<sequence length="720" mass="79457">MGKWRYGVILDAGSSGTRVYTYRWLNPSRARLESSDAELKRLPKLKTKKEWTHKIHPGISTFGETPELVGPDHLQQLFDHALEVVPSDEVENTPLFLLATAGMRLLPENQRNAVLNEICAYARENTKFQLPDCDLHIQVIPGETEGLYGWIAANYLLGGFDAPEDHDHGKGHHTYGFLDMGGASAQIAFAPNATEAEKHANDLKLLRMRTLDGSPLEYKVFVTTWLGFGVNEARRRYVEALLEASPEAKELPDPCIPEGVQVTVKGKPIEPGSEEEKGLKPHLVGTGKFTECMSKTFPLLDKDAPCPDAPCLLHGVHVPAIDFDVNHFVGVSEYWHTTHEIFEMGHKDKAYDFKTYQQRVNEFCSKPWGELEEGIKKHQWGKKVDETTALEVCFKASWLINVLHDGIGVPRTGLEEMKPGINGTKAVLDKTKEKGYRDPFQAVNKIDGTEVSWTLGKMVLYAASQVETEPEALAVGFGSNKPGIPSDFQYAGGKFSNLPGDLEEELEDWHDTLFKDSPRRIPGFILFMFIVLLALYFLCGRDRRMKITRKTRGFFSRGSPASKRKSGSGAGLGLGGKLFSRNSGSPSYERVLENGIEDFELEGNPDGTDSYHSDSSSDGSHSKVGHTSGWATPQLSRVSGNGSKFELGPGYFDNIVAQGHGLGLAPPYAGNAMERGGLMARVDSRERLTALNAVGRSRSRNGSPVRGRSPLLTPLKESVD</sequence>
<feature type="transmembrane region" description="Helical" evidence="5">
    <location>
        <begin position="521"/>
        <end position="539"/>
    </location>
</feature>
<dbReference type="EMBL" id="JAGTJR010000023">
    <property type="protein sequence ID" value="KAH7043225.1"/>
    <property type="molecule type" value="Genomic_DNA"/>
</dbReference>
<dbReference type="PANTHER" id="PTHR11782">
    <property type="entry name" value="ADENOSINE/GUANOSINE DIPHOSPHATASE"/>
    <property type="match status" value="1"/>
</dbReference>
<organism evidence="6 7">
    <name type="scientific">Macrophomina phaseolina</name>
    <dbReference type="NCBI Taxonomy" id="35725"/>
    <lineage>
        <taxon>Eukaryota</taxon>
        <taxon>Fungi</taxon>
        <taxon>Dikarya</taxon>
        <taxon>Ascomycota</taxon>
        <taxon>Pezizomycotina</taxon>
        <taxon>Dothideomycetes</taxon>
        <taxon>Dothideomycetes incertae sedis</taxon>
        <taxon>Botryosphaeriales</taxon>
        <taxon>Botryosphaeriaceae</taxon>
        <taxon>Macrophomina</taxon>
    </lineage>
</organism>
<keyword evidence="5" id="KW-0812">Transmembrane</keyword>
<evidence type="ECO:0000256" key="4">
    <source>
        <dbReference type="SAM" id="MobiDB-lite"/>
    </source>
</evidence>
<accession>A0ABQ8G2X9</accession>
<dbReference type="Pfam" id="PF01150">
    <property type="entry name" value="GDA1_CD39"/>
    <property type="match status" value="1"/>
</dbReference>
<evidence type="ECO:0000313" key="6">
    <source>
        <dbReference type="EMBL" id="KAH7043225.1"/>
    </source>
</evidence>
<feature type="compositionally biased region" description="Low complexity" evidence="4">
    <location>
        <begin position="606"/>
        <end position="619"/>
    </location>
</feature>
<comment type="similarity">
    <text evidence="1 3">Belongs to the GDA1/CD39 NTPase family.</text>
</comment>
<dbReference type="InterPro" id="IPR000407">
    <property type="entry name" value="GDA1_CD39_NTPase"/>
</dbReference>
<proteinExistence type="inferred from homology"/>
<feature type="region of interest" description="Disordered" evidence="4">
    <location>
        <begin position="691"/>
        <end position="720"/>
    </location>
</feature>
<dbReference type="PANTHER" id="PTHR11782:SF121">
    <property type="entry name" value="NUCLEOSIDE-DIPHOSPHATASE MIG-23"/>
    <property type="match status" value="1"/>
</dbReference>
<evidence type="ECO:0000313" key="7">
    <source>
        <dbReference type="Proteomes" id="UP000774617"/>
    </source>
</evidence>
<comment type="caution">
    <text evidence="6">The sequence shown here is derived from an EMBL/GenBank/DDBJ whole genome shotgun (WGS) entry which is preliminary data.</text>
</comment>
<dbReference type="CDD" id="cd24039">
    <property type="entry name" value="ASKHA_NBD_YND1-like"/>
    <property type="match status" value="1"/>
</dbReference>
<evidence type="ECO:0000256" key="2">
    <source>
        <dbReference type="ARBA" id="ARBA00022801"/>
    </source>
</evidence>
<evidence type="ECO:0000256" key="3">
    <source>
        <dbReference type="RuleBase" id="RU003833"/>
    </source>
</evidence>
<keyword evidence="2 3" id="KW-0378">Hydrolase</keyword>
<dbReference type="Proteomes" id="UP000774617">
    <property type="component" value="Unassembled WGS sequence"/>
</dbReference>
<gene>
    <name evidence="6" type="ORF">B0J12DRAFT_712440</name>
</gene>
<keyword evidence="7" id="KW-1185">Reference proteome</keyword>
<feature type="region of interest" description="Disordered" evidence="4">
    <location>
        <begin position="602"/>
        <end position="634"/>
    </location>
</feature>
<dbReference type="Gene3D" id="3.30.420.150">
    <property type="entry name" value="Exopolyphosphatase. Domain 2"/>
    <property type="match status" value="1"/>
</dbReference>
<dbReference type="PROSITE" id="PS01238">
    <property type="entry name" value="GDA1_CD39_NTPASE"/>
    <property type="match status" value="1"/>
</dbReference>
<evidence type="ECO:0000256" key="5">
    <source>
        <dbReference type="SAM" id="Phobius"/>
    </source>
</evidence>
<evidence type="ECO:0000256" key="1">
    <source>
        <dbReference type="ARBA" id="ARBA00009283"/>
    </source>
</evidence>
<name>A0ABQ8G2X9_9PEZI</name>
<dbReference type="Gene3D" id="3.30.420.40">
    <property type="match status" value="1"/>
</dbReference>
<keyword evidence="5" id="KW-1133">Transmembrane helix</keyword>